<gene>
    <name evidence="3" type="ORF">GGQ59_002544</name>
</gene>
<dbReference type="EMBL" id="JACHOB010000006">
    <property type="protein sequence ID" value="MBB4660000.1"/>
    <property type="molecule type" value="Genomic_DNA"/>
</dbReference>
<feature type="signal peptide" evidence="2">
    <location>
        <begin position="1"/>
        <end position="22"/>
    </location>
</feature>
<sequence>MRKLLMSTAGVVASLGLAAASASTVTVSGTLDEGMPSNGPGLEGATPADPGYAFSNFSIVLDVDDDAVADSQGVFAAGTVNSALISVAAGGEGAAEYMFTKVVDIASDPSSQAMDELNFELVSSTGDAAGDLIGNFHISFMFMNDMLNDGTMSGALDALGSYVAAHLLFEFGGYGYYGMVDDVTVVTPANPIPLPGAAVFMLSGLAAAGATTARRRRNA</sequence>
<keyword evidence="1" id="KW-0472">Membrane</keyword>
<dbReference type="AlphaFoldDB" id="A0A840I7R2"/>
<keyword evidence="4" id="KW-1185">Reference proteome</keyword>
<protein>
    <recommendedName>
        <fullName evidence="5">VPLPA-CTERM sorting domain-containing protein</fullName>
    </recommendedName>
</protein>
<keyword evidence="2" id="KW-0732">Signal</keyword>
<evidence type="ECO:0008006" key="5">
    <source>
        <dbReference type="Google" id="ProtNLM"/>
    </source>
</evidence>
<evidence type="ECO:0000256" key="1">
    <source>
        <dbReference type="SAM" id="Phobius"/>
    </source>
</evidence>
<evidence type="ECO:0000256" key="2">
    <source>
        <dbReference type="SAM" id="SignalP"/>
    </source>
</evidence>
<feature type="chain" id="PRO_5032650163" description="VPLPA-CTERM sorting domain-containing protein" evidence="2">
    <location>
        <begin position="23"/>
        <end position="219"/>
    </location>
</feature>
<evidence type="ECO:0000313" key="4">
    <source>
        <dbReference type="Proteomes" id="UP000563524"/>
    </source>
</evidence>
<reference evidence="3 4" key="1">
    <citation type="submission" date="2020-08" db="EMBL/GenBank/DDBJ databases">
        <title>Genomic Encyclopedia of Type Strains, Phase IV (KMG-IV): sequencing the most valuable type-strain genomes for metagenomic binning, comparative biology and taxonomic classification.</title>
        <authorList>
            <person name="Goeker M."/>
        </authorList>
    </citation>
    <scope>NUCLEOTIDE SEQUENCE [LARGE SCALE GENOMIC DNA]</scope>
    <source>
        <strain evidence="3 4">DSM 102850</strain>
    </source>
</reference>
<keyword evidence="1" id="KW-1133">Transmembrane helix</keyword>
<organism evidence="3 4">
    <name type="scientific">Parvularcula dongshanensis</name>
    <dbReference type="NCBI Taxonomy" id="1173995"/>
    <lineage>
        <taxon>Bacteria</taxon>
        <taxon>Pseudomonadati</taxon>
        <taxon>Pseudomonadota</taxon>
        <taxon>Alphaproteobacteria</taxon>
        <taxon>Parvularculales</taxon>
        <taxon>Parvularculaceae</taxon>
        <taxon>Parvularcula</taxon>
    </lineage>
</organism>
<name>A0A840I7R2_9PROT</name>
<proteinExistence type="predicted"/>
<keyword evidence="1" id="KW-0812">Transmembrane</keyword>
<feature type="transmembrane region" description="Helical" evidence="1">
    <location>
        <begin position="192"/>
        <end position="213"/>
    </location>
</feature>
<comment type="caution">
    <text evidence="3">The sequence shown here is derived from an EMBL/GenBank/DDBJ whole genome shotgun (WGS) entry which is preliminary data.</text>
</comment>
<dbReference type="Proteomes" id="UP000563524">
    <property type="component" value="Unassembled WGS sequence"/>
</dbReference>
<accession>A0A840I7R2</accession>
<evidence type="ECO:0000313" key="3">
    <source>
        <dbReference type="EMBL" id="MBB4660000.1"/>
    </source>
</evidence>